<organism evidence="2 3">
    <name type="scientific">Hyaloscypha bicolor E</name>
    <dbReference type="NCBI Taxonomy" id="1095630"/>
    <lineage>
        <taxon>Eukaryota</taxon>
        <taxon>Fungi</taxon>
        <taxon>Dikarya</taxon>
        <taxon>Ascomycota</taxon>
        <taxon>Pezizomycotina</taxon>
        <taxon>Leotiomycetes</taxon>
        <taxon>Helotiales</taxon>
        <taxon>Hyaloscyphaceae</taxon>
        <taxon>Hyaloscypha</taxon>
        <taxon>Hyaloscypha bicolor</taxon>
    </lineage>
</organism>
<feature type="region of interest" description="Disordered" evidence="1">
    <location>
        <begin position="250"/>
        <end position="304"/>
    </location>
</feature>
<dbReference type="InParanoid" id="A0A2J6SV43"/>
<feature type="compositionally biased region" description="Low complexity" evidence="1">
    <location>
        <begin position="255"/>
        <end position="265"/>
    </location>
</feature>
<sequence>MPTEEQIRRWEVLEWLAKRGDEHNYLVNRTPLDRDHEEWLQTRDHDTSRFTGAFANRAESETSVRTNLANELASIGPEDWASTTPPDNGMILSLTFSQLEKKYSYINVHSTSDGQWYGVIATHDTGSDENWISQEVVDRLRLEVTKGLVTRWKTFSGETAVSDSTVRATWCNSGTGISYANVFRVIPNAPFDVLFGRNLLFSGEVSFFTEELKPGSALIIIPPQKEKGEDATIQANQIKVDQAFDKTSLQYTNVKGDGSDSSEGQSGQGKQGGSQHDTTSDRSPSSLQGASSQYPSRGNYQGNK</sequence>
<dbReference type="GeneID" id="36591811"/>
<dbReference type="Gene3D" id="2.40.70.10">
    <property type="entry name" value="Acid Proteases"/>
    <property type="match status" value="1"/>
</dbReference>
<dbReference type="RefSeq" id="XP_024731544.1">
    <property type="nucleotide sequence ID" value="XM_024883734.1"/>
</dbReference>
<name>A0A2J6SV43_9HELO</name>
<gene>
    <name evidence="2" type="ORF">K444DRAFT_634354</name>
</gene>
<dbReference type="OrthoDB" id="3544869at2759"/>
<protein>
    <submittedName>
        <fullName evidence="2">Uncharacterized protein</fullName>
    </submittedName>
</protein>
<evidence type="ECO:0000313" key="2">
    <source>
        <dbReference type="EMBL" id="PMD54640.1"/>
    </source>
</evidence>
<feature type="compositionally biased region" description="Polar residues" evidence="1">
    <location>
        <begin position="281"/>
        <end position="304"/>
    </location>
</feature>
<dbReference type="InterPro" id="IPR021109">
    <property type="entry name" value="Peptidase_aspartic_dom_sf"/>
</dbReference>
<dbReference type="AlphaFoldDB" id="A0A2J6SV43"/>
<proteinExistence type="predicted"/>
<keyword evidence="3" id="KW-1185">Reference proteome</keyword>
<dbReference type="EMBL" id="KZ613859">
    <property type="protein sequence ID" value="PMD54640.1"/>
    <property type="molecule type" value="Genomic_DNA"/>
</dbReference>
<dbReference type="Proteomes" id="UP000235371">
    <property type="component" value="Unassembled WGS sequence"/>
</dbReference>
<accession>A0A2J6SV43</accession>
<evidence type="ECO:0000313" key="3">
    <source>
        <dbReference type="Proteomes" id="UP000235371"/>
    </source>
</evidence>
<evidence type="ECO:0000256" key="1">
    <source>
        <dbReference type="SAM" id="MobiDB-lite"/>
    </source>
</evidence>
<reference evidence="2 3" key="1">
    <citation type="submission" date="2016-04" db="EMBL/GenBank/DDBJ databases">
        <title>A degradative enzymes factory behind the ericoid mycorrhizal symbiosis.</title>
        <authorList>
            <consortium name="DOE Joint Genome Institute"/>
            <person name="Martino E."/>
            <person name="Morin E."/>
            <person name="Grelet G."/>
            <person name="Kuo A."/>
            <person name="Kohler A."/>
            <person name="Daghino S."/>
            <person name="Barry K."/>
            <person name="Choi C."/>
            <person name="Cichocki N."/>
            <person name="Clum A."/>
            <person name="Copeland A."/>
            <person name="Hainaut M."/>
            <person name="Haridas S."/>
            <person name="Labutti K."/>
            <person name="Lindquist E."/>
            <person name="Lipzen A."/>
            <person name="Khouja H.-R."/>
            <person name="Murat C."/>
            <person name="Ohm R."/>
            <person name="Olson A."/>
            <person name="Spatafora J."/>
            <person name="Veneault-Fourrey C."/>
            <person name="Henrissat B."/>
            <person name="Grigoriev I."/>
            <person name="Martin F."/>
            <person name="Perotto S."/>
        </authorList>
    </citation>
    <scope>NUCLEOTIDE SEQUENCE [LARGE SCALE GENOMIC DNA]</scope>
    <source>
        <strain evidence="2 3">E</strain>
    </source>
</reference>